<evidence type="ECO:0000256" key="3">
    <source>
        <dbReference type="ARBA" id="ARBA00022758"/>
    </source>
</evidence>
<keyword evidence="5" id="KW-0067">ATP-binding</keyword>
<feature type="region of interest" description="Disordered" evidence="6">
    <location>
        <begin position="2385"/>
        <end position="2424"/>
    </location>
</feature>
<protein>
    <submittedName>
        <fullName evidence="9">ORF1</fullName>
    </submittedName>
</protein>
<accession>A0A0A0P6V8</accession>
<dbReference type="PROSITE" id="PS51743">
    <property type="entry name" value="ALPHAVIRUS_MT"/>
    <property type="match status" value="1"/>
</dbReference>
<dbReference type="Pfam" id="PF05533">
    <property type="entry name" value="Peptidase_C42"/>
    <property type="match status" value="1"/>
</dbReference>
<reference evidence="9 10" key="1">
    <citation type="journal article" date="2014" name="PLoS ONE">
        <title>Carrot yellow leaf virus Is Associated with Carrot Internal Necrosis.</title>
        <authorList>
            <person name="Adams I.P."/>
            <person name="Skelton A."/>
            <person name="Macarthur R."/>
            <person name="Hodges T."/>
            <person name="Hinds H."/>
            <person name="Flint L."/>
            <person name="Nath P.D."/>
            <person name="Boonham N."/>
            <person name="Fox A."/>
        </authorList>
    </citation>
    <scope>NUCLEOTIDE SEQUENCE [LARGE SCALE GENOMIC DNA]</scope>
    <source>
        <strain evidence="9">CUCV_S8</strain>
    </source>
</reference>
<dbReference type="Proteomes" id="UP000694004">
    <property type="component" value="Segment"/>
</dbReference>
<dbReference type="GO" id="GO:0006396">
    <property type="term" value="P:RNA processing"/>
    <property type="evidence" value="ECO:0007669"/>
    <property type="project" value="InterPro"/>
</dbReference>
<feature type="domain" description="(+)RNA virus helicase C-terminal" evidence="7">
    <location>
        <begin position="2005"/>
        <end position="2345"/>
    </location>
</feature>
<dbReference type="PROSITE" id="PS51657">
    <property type="entry name" value="PSRV_HELICASE"/>
    <property type="match status" value="1"/>
</dbReference>
<dbReference type="InterPro" id="IPR040910">
    <property type="entry name" value="Zemlya"/>
</dbReference>
<sequence>MALTCYSVRALVATSLTRDYPSVFNTSVPFSPGFSHVFMDNKSEKTSLKLAEAGVLKRFSAGASLSILCGAFCASPKSPVARARALSVSEPLYASRDLPGSPIFFSPLPFDFRQTAEIFNLKRKFTNKNKTKIMLLSKDGRHRLFLPFRWVKAAKGTPFTATSSDGRRYSFRATGRKARKASRKSHIPEAPPVSQKYKLRAIKEKRNVKAKREKRGSPFTAKTVSFETPPITDIAPVTFSPPNEPARVRRIPWKEFHSEKPYSSIGGFVSVIGSKLGMHVNLRGDATSLMDTVLDYLHNYVPERDDFIVSFSINGKVFLIRLRGCGKVEIRSDCSKLVISTSASAEYLAVTRMRKGAYLRKSIASRYTAPRGRCYLNHVWFLCLRAGCAFWPAMKFFSRLGLNPLASDFSFYVSAYFGCAASKLFIAGRYTGFNKFHCDNSSRRLYSLSYLRNANVGAEGENTENKTVALTDVGRVKALTQVHESLRANRESLLVKNMEIDLVNFLNTTKNLEKGKEKVFVPFMLTEVQQSRIIQDYPHFSIVFSNSSASDHPMAAASRLLENRTVASFCSDHFIDVGGCPLHHYYHSKTKRVHVCRPVYDSKDAQRRVLRNVQLKSPLKRVLGESDEADVPYVPSTHTSCAKVLRQCTYSADYMVMVQVYDITLEDLCGSMENRGISVCYLTMITPGEILDRREAFHHNILNCDIAIDSGANTITYKFGSSCYTHALSTVAAYMTTPVYVTERSLFSIEMTGQRCGVNYYVITKSEVSPAMNCQKVIRYRRCCEGLVRVKLPKFCKKTRKCLPGVDYVFVDSDFVERIHQYVIGNCSVVNSKTFEWVWNYVKSSKSRVVISGKMIQRDVTISLDQMEPMVVVMLAAGVRSRQASEYLAKNVALYTGKASIIDILLFSLKEKYNALRQSLNAYLTKALKDFFSDALLMEFLDLDDAFTYYDDYSEVTVDVKQQGFGTISNDEIQELIEERCTSDIISSTVVKALTPPPKKASKSKGGELKDKHGRDIGLYAASNRKSVFSALFTLLDACRDVLGGALLRVLSSLSGVFSRLAKDLGSFGLKLKLLYDSTMSFVNALSLAPAKALELISSTLRHYALSDCSFAKSFTRMVGSCFSGVRASGNKILEILHSYVCTVRSVANSCHSVTLRLVESYISELRSATHFDLHECLGFEAAVAIVNRFVLDLPLVLTGRVSPSQCVINCLSSLVMEVNLNILIAKAMGPVDTLKKDMFCRAVSSLTASSYFSPFTFSVETFFRLSTLLPMIIRKLIVSFFSDGFSFYVGQVKYGVEDLSALIYARRACSEFCESVSSGLNLRFERFMERHVELACNSIAQKFSDSVAKNKFVAASSAIVEGVRTRYRSLKKNVKVACRLEELVSDGYESAAEDFDMLSDEPLVRGGSSHCGLVSTCFALFSRMKRFLLSGINFGKAFFIGFDLSKLINLMKRNLIHHYSLVVRRDFEDATLSNASYYRQLDDRFAITLRINRVRSVLRIPPYVLNAGIFPSAFWLVRDVASILYKRARSPRFLIEDVPFLVLTGMALLDSPMAALFSLIPYVLSYVAADEYTIASRLISIGGDEEARPQTPDVETPRVFLEPSPSDIAPYTEDDDSDTDIFFTDMQVVESPHPARGGLSGAGYRFSVISFVARHICKFIKMLSQRGFFSLAMSYVVGSAVDSLVLSKWSSRFSRVCGFSVVFMFPRGVLLPVAAEAISRHSALKGLRRFLPSIRMTSSVFDGLFYSRKLSFAKIPDRAPAFLPVLSTTPVSTRVAPAGARDVIENAEKLLLFKQSVRAAIKSARSCGGADSDSETSSTDVSSDASSVSSESPPTPAETDASPEKTQLLQIISERDFDSGRRCAGSGVSGRPAHTTGLCKYLVSLNFCSTTPVPYIQVVSLGTNFARCSNAIREFYFLQEVSLFELHSKFLQYWGQLECSSFQRSLAECDMDEDLYVYNSSEHKYLSKAKTRVPNNLKSYEMMFTRDGMVLNDPTHKHDKLMHEQMAFVAPNAFLRGCEHHGSLTFNNADLSVKLYEAPPGGGKTTALIDLYKEHSKNHSCLIVTANKNSQVDIKKKVLALLSKGKTKVVQGSPKVKGMSGKEVMTIDSYLMNSFGTRCNILFIDECFMVHAGQVLAIINATQCKRCILFGDSRQIHYIQRNETCAAFYGDLDLFIPPEARVYGNVSYRCPWDVCRWLTRVYRNEIASANEPSVGKSSVSIVEIESLESVPFLSGVKYVTYTQGEKSELQRYLFKTFPKIEVNTVHEVQGETFSRVALVRTKYQEDTPFVSENHIIVALSRHVESLHYYVLSSRSFDDTSRAIKEMLDIAEQYKTVPRYFSGSDIQMEVVGEPVDSSSCKALSAPLQSLNDFLEEVVPGSTSISFGDPSAEMSTSPFESGVDHVTIRSGDNGSRLNDHDPARV</sequence>
<dbReference type="GO" id="GO:0016556">
    <property type="term" value="P:mRNA modification"/>
    <property type="evidence" value="ECO:0007669"/>
    <property type="project" value="InterPro"/>
</dbReference>
<dbReference type="GO" id="GO:0003723">
    <property type="term" value="F:RNA binding"/>
    <property type="evidence" value="ECO:0007669"/>
    <property type="project" value="InterPro"/>
</dbReference>
<dbReference type="GO" id="GO:0005524">
    <property type="term" value="F:ATP binding"/>
    <property type="evidence" value="ECO:0007669"/>
    <property type="project" value="UniProtKB-KW"/>
</dbReference>
<keyword evidence="10" id="KW-1185">Reference proteome</keyword>
<dbReference type="GO" id="GO:0075523">
    <property type="term" value="P:viral translational frameshifting"/>
    <property type="evidence" value="ECO:0007669"/>
    <property type="project" value="UniProtKB-KW"/>
</dbReference>
<dbReference type="InterPro" id="IPR008749">
    <property type="entry name" value="Peptidase_C42"/>
</dbReference>
<name>A0A0A0P6V8_9CLOS</name>
<dbReference type="InterPro" id="IPR027417">
    <property type="entry name" value="P-loop_NTPase"/>
</dbReference>
<dbReference type="Pfam" id="PF17646">
    <property type="entry name" value="Zemlya"/>
    <property type="match status" value="1"/>
</dbReference>
<feature type="domain" description="Alphavirus-like MT" evidence="8">
    <location>
        <begin position="543"/>
        <end position="735"/>
    </location>
</feature>
<dbReference type="InterPro" id="IPR027351">
    <property type="entry name" value="(+)RNA_virus_helicase_core_dom"/>
</dbReference>
<feature type="compositionally biased region" description="Low complexity" evidence="6">
    <location>
        <begin position="1816"/>
        <end position="1841"/>
    </location>
</feature>
<keyword evidence="1" id="KW-0808">Transferase</keyword>
<evidence type="ECO:0000259" key="8">
    <source>
        <dbReference type="PROSITE" id="PS51743"/>
    </source>
</evidence>
<feature type="region of interest" description="Disordered" evidence="6">
    <location>
        <begin position="1807"/>
        <end position="1846"/>
    </location>
</feature>
<dbReference type="GO" id="GO:0008174">
    <property type="term" value="F:mRNA methyltransferase activity"/>
    <property type="evidence" value="ECO:0007669"/>
    <property type="project" value="UniProtKB-UniRule"/>
</dbReference>
<dbReference type="Gene3D" id="3.40.50.300">
    <property type="entry name" value="P-loop containing nucleotide triphosphate hydrolases"/>
    <property type="match status" value="2"/>
</dbReference>
<evidence type="ECO:0000256" key="2">
    <source>
        <dbReference type="ARBA" id="ARBA00022741"/>
    </source>
</evidence>
<dbReference type="Pfam" id="PF01660">
    <property type="entry name" value="Vmethyltransf"/>
    <property type="match status" value="1"/>
</dbReference>
<dbReference type="EMBL" id="KF533697">
    <property type="protein sequence ID" value="AHA85409.1"/>
    <property type="molecule type" value="Genomic_RNA"/>
</dbReference>
<dbReference type="KEGG" id="vg:80536865"/>
<dbReference type="InterPro" id="IPR002588">
    <property type="entry name" value="Alphavirus-like_MT_dom"/>
</dbReference>
<dbReference type="SUPFAM" id="SSF52540">
    <property type="entry name" value="P-loop containing nucleoside triphosphate hydrolases"/>
    <property type="match status" value="2"/>
</dbReference>
<evidence type="ECO:0000256" key="5">
    <source>
        <dbReference type="ARBA" id="ARBA00022840"/>
    </source>
</evidence>
<dbReference type="GO" id="GO:0016787">
    <property type="term" value="F:hydrolase activity"/>
    <property type="evidence" value="ECO:0007669"/>
    <property type="project" value="UniProtKB-KW"/>
</dbReference>
<evidence type="ECO:0000256" key="6">
    <source>
        <dbReference type="SAM" id="MobiDB-lite"/>
    </source>
</evidence>
<proteinExistence type="predicted"/>
<keyword evidence="2" id="KW-0547">Nucleotide-binding</keyword>
<dbReference type="Pfam" id="PF01443">
    <property type="entry name" value="Viral_helicase1"/>
    <property type="match status" value="1"/>
</dbReference>
<organism evidence="9 10">
    <name type="scientific">Carrot closterovirus 1</name>
    <dbReference type="NCBI Taxonomy" id="2843916"/>
    <lineage>
        <taxon>Viruses</taxon>
        <taxon>Riboviria</taxon>
        <taxon>Orthornavirae</taxon>
        <taxon>Kitrinoviricota</taxon>
        <taxon>Alsuviricetes</taxon>
        <taxon>Martellivirales</taxon>
        <taxon>Closteroviridae</taxon>
        <taxon>Closterovirus</taxon>
        <taxon>Closterovirus carotae</taxon>
    </lineage>
</organism>
<evidence type="ECO:0000256" key="1">
    <source>
        <dbReference type="ARBA" id="ARBA00022679"/>
    </source>
</evidence>
<keyword evidence="4" id="KW-0378">Hydrolase</keyword>
<keyword evidence="3" id="KW-0688">Ribosomal frameshifting</keyword>
<evidence type="ECO:0000259" key="7">
    <source>
        <dbReference type="PROSITE" id="PS51657"/>
    </source>
</evidence>
<evidence type="ECO:0000256" key="4">
    <source>
        <dbReference type="ARBA" id="ARBA00022801"/>
    </source>
</evidence>
<evidence type="ECO:0000313" key="9">
    <source>
        <dbReference type="EMBL" id="AHA85409.1"/>
    </source>
</evidence>
<evidence type="ECO:0000313" key="10">
    <source>
        <dbReference type="Proteomes" id="UP000694004"/>
    </source>
</evidence>